<dbReference type="Proteomes" id="UP001152803">
    <property type="component" value="Unassembled WGS sequence"/>
</dbReference>
<organism evidence="6 7">
    <name type="scientific">Conger conger</name>
    <name type="common">Conger eel</name>
    <name type="synonym">Muraena conger</name>
    <dbReference type="NCBI Taxonomy" id="82655"/>
    <lineage>
        <taxon>Eukaryota</taxon>
        <taxon>Metazoa</taxon>
        <taxon>Chordata</taxon>
        <taxon>Craniata</taxon>
        <taxon>Vertebrata</taxon>
        <taxon>Euteleostomi</taxon>
        <taxon>Actinopterygii</taxon>
        <taxon>Neopterygii</taxon>
        <taxon>Teleostei</taxon>
        <taxon>Anguilliformes</taxon>
        <taxon>Congridae</taxon>
        <taxon>Conger</taxon>
    </lineage>
</organism>
<protein>
    <recommendedName>
        <fullName evidence="5">KIAA1045 RING finger domain-containing protein</fullName>
    </recommendedName>
</protein>
<keyword evidence="7" id="KW-1185">Reference proteome</keyword>
<feature type="compositionally biased region" description="Basic and acidic residues" evidence="4">
    <location>
        <begin position="86"/>
        <end position="113"/>
    </location>
</feature>
<dbReference type="SUPFAM" id="SSF47473">
    <property type="entry name" value="EF-hand"/>
    <property type="match status" value="1"/>
</dbReference>
<dbReference type="EMBL" id="JAFJMO010000012">
    <property type="protein sequence ID" value="KAJ8261477.1"/>
    <property type="molecule type" value="Genomic_DNA"/>
</dbReference>
<dbReference type="InterPro" id="IPR011992">
    <property type="entry name" value="EF-hand-dom_pair"/>
</dbReference>
<dbReference type="GO" id="GO:0003714">
    <property type="term" value="F:transcription corepressor activity"/>
    <property type="evidence" value="ECO:0007669"/>
    <property type="project" value="TreeGrafter"/>
</dbReference>
<keyword evidence="2" id="KW-0863">Zinc-finger</keyword>
<gene>
    <name evidence="6" type="ORF">COCON_G00172000</name>
</gene>
<reference evidence="6" key="1">
    <citation type="journal article" date="2023" name="Science">
        <title>Genome structures resolve the early diversification of teleost fishes.</title>
        <authorList>
            <person name="Parey E."/>
            <person name="Louis A."/>
            <person name="Montfort J."/>
            <person name="Bouchez O."/>
            <person name="Roques C."/>
            <person name="Iampietro C."/>
            <person name="Lluch J."/>
            <person name="Castinel A."/>
            <person name="Donnadieu C."/>
            <person name="Desvignes T."/>
            <person name="Floi Bucao C."/>
            <person name="Jouanno E."/>
            <person name="Wen M."/>
            <person name="Mejri S."/>
            <person name="Dirks R."/>
            <person name="Jansen H."/>
            <person name="Henkel C."/>
            <person name="Chen W.J."/>
            <person name="Zahm M."/>
            <person name="Cabau C."/>
            <person name="Klopp C."/>
            <person name="Thompson A.W."/>
            <person name="Robinson-Rechavi M."/>
            <person name="Braasch I."/>
            <person name="Lecointre G."/>
            <person name="Bobe J."/>
            <person name="Postlethwait J.H."/>
            <person name="Berthelot C."/>
            <person name="Roest Crollius H."/>
            <person name="Guiguen Y."/>
        </authorList>
    </citation>
    <scope>NUCLEOTIDE SEQUENCE</scope>
    <source>
        <strain evidence="6">Concon-B</strain>
    </source>
</reference>
<name>A0A9Q1D817_CONCO</name>
<evidence type="ECO:0000256" key="3">
    <source>
        <dbReference type="ARBA" id="ARBA00022833"/>
    </source>
</evidence>
<dbReference type="GO" id="GO:0008270">
    <property type="term" value="F:zinc ion binding"/>
    <property type="evidence" value="ECO:0007669"/>
    <property type="project" value="UniProtKB-KW"/>
</dbReference>
<proteinExistence type="predicted"/>
<dbReference type="GO" id="GO:0005634">
    <property type="term" value="C:nucleus"/>
    <property type="evidence" value="ECO:0007669"/>
    <property type="project" value="TreeGrafter"/>
</dbReference>
<evidence type="ECO:0000256" key="4">
    <source>
        <dbReference type="SAM" id="MobiDB-lite"/>
    </source>
</evidence>
<dbReference type="OrthoDB" id="9978298at2759"/>
<comment type="caution">
    <text evidence="6">The sequence shown here is derived from an EMBL/GenBank/DDBJ whole genome shotgun (WGS) entry which is preliminary data.</text>
</comment>
<dbReference type="AlphaFoldDB" id="A0A9Q1D817"/>
<dbReference type="InterPro" id="IPR013083">
    <property type="entry name" value="Znf_RING/FYVE/PHD"/>
</dbReference>
<accession>A0A9Q1D817</accession>
<feature type="region of interest" description="Disordered" evidence="4">
    <location>
        <begin position="369"/>
        <end position="392"/>
    </location>
</feature>
<dbReference type="Gene3D" id="1.10.238.10">
    <property type="entry name" value="EF-hand"/>
    <property type="match status" value="1"/>
</dbReference>
<dbReference type="InterPro" id="IPR031946">
    <property type="entry name" value="KIAA1045_Zf_RING"/>
</dbReference>
<dbReference type="Gene3D" id="3.30.40.10">
    <property type="entry name" value="Zinc/RING finger domain, C3HC4 (zinc finger)"/>
    <property type="match status" value="1"/>
</dbReference>
<dbReference type="PANTHER" id="PTHR46453:SF4">
    <property type="entry name" value="PHD FINGER PROTEIN 24"/>
    <property type="match status" value="1"/>
</dbReference>
<dbReference type="SUPFAM" id="SSF57903">
    <property type="entry name" value="FYVE/PHD zinc finger"/>
    <property type="match status" value="1"/>
</dbReference>
<keyword evidence="1" id="KW-0479">Metal-binding</keyword>
<feature type="region of interest" description="Disordered" evidence="4">
    <location>
        <begin position="23"/>
        <end position="131"/>
    </location>
</feature>
<evidence type="ECO:0000313" key="7">
    <source>
        <dbReference type="Proteomes" id="UP001152803"/>
    </source>
</evidence>
<evidence type="ECO:0000313" key="6">
    <source>
        <dbReference type="EMBL" id="KAJ8261477.1"/>
    </source>
</evidence>
<dbReference type="GO" id="GO:0005737">
    <property type="term" value="C:cytoplasm"/>
    <property type="evidence" value="ECO:0007669"/>
    <property type="project" value="TreeGrafter"/>
</dbReference>
<evidence type="ECO:0000259" key="5">
    <source>
        <dbReference type="Pfam" id="PF16744"/>
    </source>
</evidence>
<evidence type="ECO:0000256" key="2">
    <source>
        <dbReference type="ARBA" id="ARBA00022771"/>
    </source>
</evidence>
<evidence type="ECO:0000256" key="1">
    <source>
        <dbReference type="ARBA" id="ARBA00022723"/>
    </source>
</evidence>
<keyword evidence="3" id="KW-0862">Zinc</keyword>
<feature type="domain" description="KIAA1045 RING finger" evidence="5">
    <location>
        <begin position="145"/>
        <end position="216"/>
    </location>
</feature>
<dbReference type="InterPro" id="IPR011011">
    <property type="entry name" value="Znf_FYVE_PHD"/>
</dbReference>
<dbReference type="Pfam" id="PF16744">
    <property type="entry name" value="zf-RING_15"/>
    <property type="match status" value="1"/>
</dbReference>
<dbReference type="PANTHER" id="PTHR46453">
    <property type="entry name" value="PROTEIN KINASE C-BINDING PROTEIN 1"/>
    <property type="match status" value="1"/>
</dbReference>
<sequence length="425" mass="47787">MGVLLSKKQQVEKVQKCNTVISAFKEGIRDRPAPPSQAERPTGGGARGADPAPQPRKPEEEEEEGELKENGGNRKSHNAQRPPAPPKDEGKANQEAWSRLRDGRGAEPEDMDRMNQLTPPAFVRPKKDVGDDRPVEVDLGQREQLANAEACEICEVWTAEDLFPCRTCSRVFHDGCLRELGYLRTAALEDMRESAHTATGWSCYYCDNVNLLLTEEEMYTLMEAFKRSGILPESCLASEDFLHYKQQLEPDLTVRQEEEVMAQFSALDPGKRGRVEWADFLYHESLGLLRRSRAMNSLVRLLTAKERERARAVFLGLDRDRAGLVTWTAVQRAQQSWFQKPTEECQSCSVRLTALCSPLLDLSISHVGPISESSPASGRSPERAPITSEEDDNRRVTWPEFLKESAIYILASRPNSRAVHLCPPL</sequence>